<reference evidence="2 3" key="1">
    <citation type="journal article" date="2018" name="Sci. Rep.">
        <title>Genomic signatures of local adaptation to the degree of environmental predictability in rotifers.</title>
        <authorList>
            <person name="Franch-Gras L."/>
            <person name="Hahn C."/>
            <person name="Garcia-Roger E.M."/>
            <person name="Carmona M.J."/>
            <person name="Serra M."/>
            <person name="Gomez A."/>
        </authorList>
    </citation>
    <scope>NUCLEOTIDE SEQUENCE [LARGE SCALE GENOMIC DNA]</scope>
    <source>
        <strain evidence="2">HYR1</strain>
    </source>
</reference>
<gene>
    <name evidence="2" type="ORF">BpHYR1_023298</name>
</gene>
<accession>A0A3M7QQV9</accession>
<organism evidence="2 3">
    <name type="scientific">Brachionus plicatilis</name>
    <name type="common">Marine rotifer</name>
    <name type="synonym">Brachionus muelleri</name>
    <dbReference type="NCBI Taxonomy" id="10195"/>
    <lineage>
        <taxon>Eukaryota</taxon>
        <taxon>Metazoa</taxon>
        <taxon>Spiralia</taxon>
        <taxon>Gnathifera</taxon>
        <taxon>Rotifera</taxon>
        <taxon>Eurotatoria</taxon>
        <taxon>Monogononta</taxon>
        <taxon>Pseudotrocha</taxon>
        <taxon>Ploima</taxon>
        <taxon>Brachionidae</taxon>
        <taxon>Brachionus</taxon>
    </lineage>
</organism>
<comment type="caution">
    <text evidence="2">The sequence shown here is derived from an EMBL/GenBank/DDBJ whole genome shotgun (WGS) entry which is preliminary data.</text>
</comment>
<dbReference type="Proteomes" id="UP000276133">
    <property type="component" value="Unassembled WGS sequence"/>
</dbReference>
<keyword evidence="1" id="KW-0472">Membrane</keyword>
<keyword evidence="1" id="KW-1133">Transmembrane helix</keyword>
<proteinExistence type="predicted"/>
<feature type="transmembrane region" description="Helical" evidence="1">
    <location>
        <begin position="54"/>
        <end position="73"/>
    </location>
</feature>
<protein>
    <submittedName>
        <fullName evidence="2">Uncharacterized protein</fullName>
    </submittedName>
</protein>
<keyword evidence="1" id="KW-0812">Transmembrane</keyword>
<dbReference type="AlphaFoldDB" id="A0A3M7QQV9"/>
<name>A0A3M7QQV9_BRAPC</name>
<sequence>MIGFQPNIRYFFCHLIQTKPLDLLYIRRTNIIPSLTYTIKRIKFQTGLRDGGKFVGLTVLYYIFLLSIYLELYKS</sequence>
<dbReference type="EMBL" id="REGN01005337">
    <property type="protein sequence ID" value="RNA13730.1"/>
    <property type="molecule type" value="Genomic_DNA"/>
</dbReference>
<evidence type="ECO:0000313" key="2">
    <source>
        <dbReference type="EMBL" id="RNA13730.1"/>
    </source>
</evidence>
<evidence type="ECO:0000313" key="3">
    <source>
        <dbReference type="Proteomes" id="UP000276133"/>
    </source>
</evidence>
<evidence type="ECO:0000256" key="1">
    <source>
        <dbReference type="SAM" id="Phobius"/>
    </source>
</evidence>
<keyword evidence="3" id="KW-1185">Reference proteome</keyword>